<evidence type="ECO:0000313" key="2">
    <source>
        <dbReference type="EMBL" id="KAK9780814.1"/>
    </source>
</evidence>
<sequence length="402" mass="44838">MPPIYAPLVSSQSQIRTIILHSGQFNEDIQCSFHIVSLDGNLEYEALSYVWGDPTITQPVIVDGNEMQVTTNLEAALRHLRSDQKPRTLWVDAICINQQDDREKSAQVPMMGKIFQQATSVLAWFGHGDEDIIIGISWFQHYILKQTNEHTVNWSALEAEASIVEDARDIKLPIFSIACDGLLNPPRDADLRASNPRDRIYALHGLIPDISEKLPMDYSKPEKQVLLEAVAYMLGTFIAGLQARENGSTPQRLCHRFARCAVAHKQGHDQVSDNDLLDAFEAVSKDISLLTPEDGRFVSRAVELVISSGFNFLDKAACIITSRGCVGFAPIDTEDNDLVVFPREQHPMMVLRREFTDLSKSSQECYLMVGPAEVDAVTSSGYVVDSVVSKVKDYGIAEYLIH</sequence>
<dbReference type="Proteomes" id="UP001465668">
    <property type="component" value="Unassembled WGS sequence"/>
</dbReference>
<dbReference type="InterPro" id="IPR010730">
    <property type="entry name" value="HET"/>
</dbReference>
<evidence type="ECO:0000259" key="1">
    <source>
        <dbReference type="Pfam" id="PF06985"/>
    </source>
</evidence>
<dbReference type="PANTHER" id="PTHR24148">
    <property type="entry name" value="ANKYRIN REPEAT DOMAIN-CONTAINING PROTEIN 39 HOMOLOG-RELATED"/>
    <property type="match status" value="1"/>
</dbReference>
<dbReference type="EMBL" id="JARVKM010000005">
    <property type="protein sequence ID" value="KAK9780814.1"/>
    <property type="molecule type" value="Genomic_DNA"/>
</dbReference>
<comment type="caution">
    <text evidence="2">The sequence shown here is derived from an EMBL/GenBank/DDBJ whole genome shotgun (WGS) entry which is preliminary data.</text>
</comment>
<dbReference type="InterPro" id="IPR052895">
    <property type="entry name" value="HetReg/Transcr_Mod"/>
</dbReference>
<dbReference type="PANTHER" id="PTHR24148:SF82">
    <property type="entry name" value="HETEROKARYON INCOMPATIBILITY DOMAIN-CONTAINING PROTEIN"/>
    <property type="match status" value="1"/>
</dbReference>
<keyword evidence="3" id="KW-1185">Reference proteome</keyword>
<gene>
    <name evidence="2" type="ORF">SCAR479_02000</name>
</gene>
<feature type="domain" description="Heterokaryon incompatibility" evidence="1">
    <location>
        <begin position="44"/>
        <end position="149"/>
    </location>
</feature>
<evidence type="ECO:0000313" key="3">
    <source>
        <dbReference type="Proteomes" id="UP001465668"/>
    </source>
</evidence>
<organism evidence="2 3">
    <name type="scientific">Seiridium cardinale</name>
    <dbReference type="NCBI Taxonomy" id="138064"/>
    <lineage>
        <taxon>Eukaryota</taxon>
        <taxon>Fungi</taxon>
        <taxon>Dikarya</taxon>
        <taxon>Ascomycota</taxon>
        <taxon>Pezizomycotina</taxon>
        <taxon>Sordariomycetes</taxon>
        <taxon>Xylariomycetidae</taxon>
        <taxon>Amphisphaeriales</taxon>
        <taxon>Sporocadaceae</taxon>
        <taxon>Seiridium</taxon>
    </lineage>
</organism>
<protein>
    <submittedName>
        <fullName evidence="2">Heterokaryon incompatibility domain-containing protein</fullName>
    </submittedName>
</protein>
<name>A0ABR2Y4C8_9PEZI</name>
<proteinExistence type="predicted"/>
<accession>A0ABR2Y4C8</accession>
<reference evidence="2 3" key="1">
    <citation type="submission" date="2024-02" db="EMBL/GenBank/DDBJ databases">
        <title>First draft genome assembly of two strains of Seiridium cardinale.</title>
        <authorList>
            <person name="Emiliani G."/>
            <person name="Scali E."/>
        </authorList>
    </citation>
    <scope>NUCLEOTIDE SEQUENCE [LARGE SCALE GENOMIC DNA]</scope>
    <source>
        <strain evidence="2 3">BM-138-000479</strain>
    </source>
</reference>
<dbReference type="Pfam" id="PF06985">
    <property type="entry name" value="HET"/>
    <property type="match status" value="1"/>
</dbReference>